<proteinExistence type="predicted"/>
<keyword evidence="3" id="KW-1185">Reference proteome</keyword>
<sequence length="267" mass="29892">MYNDVVDLREFYESSLGQVVRRLVRRRLRELWPDVSGQRVLGIGYATPFLRPFLTEAERVMAVMPAAQGVVFWPPEGPGLVTLGEESELPFPNMSVDRVLLVHGLEFTEHLKPMMQEIWRVLAGGGRLIAVVPNRRGIWARTDRTPFGHGSPFSTGQLRRVLRANLFVPERETSALFMPPVKSRFFMASAGAVENLGARWFKAFAGVQIVEASKQIYATTATRVVEPRRRLAPSVAQPAFSGLAAERRLLPRLAASSRMIVDPETKP</sequence>
<gene>
    <name evidence="2" type="ORF">Y958_11370</name>
</gene>
<keyword evidence="2" id="KW-0489">Methyltransferase</keyword>
<evidence type="ECO:0000259" key="1">
    <source>
        <dbReference type="Pfam" id="PF08241"/>
    </source>
</evidence>
<dbReference type="Gene3D" id="3.40.50.150">
    <property type="entry name" value="Vaccinia Virus protein VP39"/>
    <property type="match status" value="1"/>
</dbReference>
<dbReference type="Proteomes" id="UP000197153">
    <property type="component" value="Chromosome 1"/>
</dbReference>
<dbReference type="RefSeq" id="WP_088872066.1">
    <property type="nucleotide sequence ID" value="NZ_CP022110.1"/>
</dbReference>
<keyword evidence="2" id="KW-0808">Transferase</keyword>
<dbReference type="AlphaFoldDB" id="A0A248JSA2"/>
<dbReference type="InterPro" id="IPR029063">
    <property type="entry name" value="SAM-dependent_MTases_sf"/>
</dbReference>
<dbReference type="EMBL" id="CP022110">
    <property type="protein sequence ID" value="ASG21361.1"/>
    <property type="molecule type" value="Genomic_DNA"/>
</dbReference>
<reference evidence="2 3" key="1">
    <citation type="submission" date="2017-06" db="EMBL/GenBank/DDBJ databases">
        <title>Complete genome sequence of Nitrospirillum amazonense strain CBAmC, an endophytic nitrogen-fixing and plant growth-promoting bacterium, isolated from sugarcane.</title>
        <authorList>
            <person name="Schwab S."/>
            <person name="dos Santos Teixeira K.R."/>
            <person name="Simoes Araujo J.L."/>
            <person name="Soares Vidal M."/>
            <person name="Borges de Freitas H.R."/>
            <person name="Rivello Crivelaro A.L."/>
            <person name="Bueno de Camargo Nunes A."/>
            <person name="dos Santos C.M."/>
            <person name="Palmeira da Silva Rosa D."/>
            <person name="da Silva Padilha D."/>
            <person name="da Silva E."/>
            <person name="Araujo Terra L."/>
            <person name="Soares Mendes V."/>
            <person name="Farinelli L."/>
            <person name="Magalhaes Cruz L."/>
            <person name="Baldani J.I."/>
        </authorList>
    </citation>
    <scope>NUCLEOTIDE SEQUENCE [LARGE SCALE GENOMIC DNA]</scope>
    <source>
        <strain evidence="2 3">CBAmC</strain>
    </source>
</reference>
<accession>A0A248JSA2</accession>
<organism evidence="2 3">
    <name type="scientific">Nitrospirillum viridazoti CBAmc</name>
    <dbReference type="NCBI Taxonomy" id="1441467"/>
    <lineage>
        <taxon>Bacteria</taxon>
        <taxon>Pseudomonadati</taxon>
        <taxon>Pseudomonadota</taxon>
        <taxon>Alphaproteobacteria</taxon>
        <taxon>Rhodospirillales</taxon>
        <taxon>Azospirillaceae</taxon>
        <taxon>Nitrospirillum</taxon>
        <taxon>Nitrospirillum viridazoti</taxon>
    </lineage>
</organism>
<dbReference type="Pfam" id="PF08241">
    <property type="entry name" value="Methyltransf_11"/>
    <property type="match status" value="1"/>
</dbReference>
<protein>
    <submittedName>
        <fullName evidence="2">Methyltransferase type 11</fullName>
    </submittedName>
</protein>
<evidence type="ECO:0000313" key="2">
    <source>
        <dbReference type="EMBL" id="ASG21361.1"/>
    </source>
</evidence>
<dbReference type="KEGG" id="nao:Y958_11370"/>
<evidence type="ECO:0000313" key="3">
    <source>
        <dbReference type="Proteomes" id="UP000197153"/>
    </source>
</evidence>
<dbReference type="GO" id="GO:0008757">
    <property type="term" value="F:S-adenosylmethionine-dependent methyltransferase activity"/>
    <property type="evidence" value="ECO:0007669"/>
    <property type="project" value="InterPro"/>
</dbReference>
<dbReference type="InterPro" id="IPR013216">
    <property type="entry name" value="Methyltransf_11"/>
</dbReference>
<dbReference type="SUPFAM" id="SSF53335">
    <property type="entry name" value="S-adenosyl-L-methionine-dependent methyltransferases"/>
    <property type="match status" value="1"/>
</dbReference>
<name>A0A248JSA2_9PROT</name>
<dbReference type="GO" id="GO:0032259">
    <property type="term" value="P:methylation"/>
    <property type="evidence" value="ECO:0007669"/>
    <property type="project" value="UniProtKB-KW"/>
</dbReference>
<feature type="domain" description="Methyltransferase type 11" evidence="1">
    <location>
        <begin position="83"/>
        <end position="129"/>
    </location>
</feature>